<comment type="subcellular location">
    <subcellularLocation>
        <location evidence="1">Nucleus</location>
    </subcellularLocation>
</comment>
<feature type="region of interest" description="Disordered" evidence="12">
    <location>
        <begin position="385"/>
        <end position="430"/>
    </location>
</feature>
<dbReference type="STRING" id="322104.A3LT03"/>
<reference evidence="14 15" key="1">
    <citation type="journal article" date="2007" name="Nat. Biotechnol.">
        <title>Genome sequence of the lignocellulose-bioconverting and xylose-fermenting yeast Pichia stipitis.</title>
        <authorList>
            <person name="Jeffries T.W."/>
            <person name="Grigoriev I.V."/>
            <person name="Grimwood J."/>
            <person name="Laplaza J.M."/>
            <person name="Aerts A."/>
            <person name="Salamov A."/>
            <person name="Schmutz J."/>
            <person name="Lindquist E."/>
            <person name="Dehal P."/>
            <person name="Shapiro H."/>
            <person name="Jin Y.S."/>
            <person name="Passoth V."/>
            <person name="Richardson P.M."/>
        </authorList>
    </citation>
    <scope>NUCLEOTIDE SEQUENCE [LARGE SCALE GENOMIC DNA]</scope>
    <source>
        <strain evidence="15">ATCC 58785 / CBS 6054 / NBRC 10063 / NRRL Y-11545</strain>
    </source>
</reference>
<dbReference type="HOGENOM" id="CLU_044102_0_0_1"/>
<evidence type="ECO:0000256" key="4">
    <source>
        <dbReference type="ARBA" id="ARBA00022771"/>
    </source>
</evidence>
<keyword evidence="4 11" id="KW-0863">Zinc-finger</keyword>
<dbReference type="RefSeq" id="XP_001384352.2">
    <property type="nucleotide sequence ID" value="XM_001384315.1"/>
</dbReference>
<evidence type="ECO:0000256" key="7">
    <source>
        <dbReference type="ARBA" id="ARBA00023125"/>
    </source>
</evidence>
<dbReference type="FunCoup" id="A3LT03">
    <property type="interactions" value="39"/>
</dbReference>
<dbReference type="GO" id="GO:0010468">
    <property type="term" value="P:regulation of gene expression"/>
    <property type="evidence" value="ECO:0007669"/>
    <property type="project" value="TreeGrafter"/>
</dbReference>
<proteinExistence type="predicted"/>
<dbReference type="EMBL" id="CP000498">
    <property type="protein sequence ID" value="ABN66323.2"/>
    <property type="molecule type" value="Genomic_DNA"/>
</dbReference>
<dbReference type="GO" id="GO:0001010">
    <property type="term" value="F:RNA polymerase II sequence-specific DNA-binding transcription factor recruiting activity"/>
    <property type="evidence" value="ECO:0007669"/>
    <property type="project" value="EnsemblFungi"/>
</dbReference>
<keyword evidence="7" id="KW-0238">DNA-binding</keyword>
<dbReference type="FunFam" id="3.30.160.60:FF:002343">
    <property type="entry name" value="Zinc finger protein 33A"/>
    <property type="match status" value="1"/>
</dbReference>
<dbReference type="InParanoid" id="A3LT03"/>
<dbReference type="InterPro" id="IPR036236">
    <property type="entry name" value="Znf_C2H2_sf"/>
</dbReference>
<dbReference type="KEGG" id="pic:PICST_31236"/>
<dbReference type="InterPro" id="IPR050331">
    <property type="entry name" value="Zinc_finger"/>
</dbReference>
<dbReference type="GO" id="GO:0005634">
    <property type="term" value="C:nucleus"/>
    <property type="evidence" value="ECO:0007669"/>
    <property type="project" value="UniProtKB-SubCell"/>
</dbReference>
<dbReference type="GO" id="GO:0042791">
    <property type="term" value="P:5S class rRNA transcription by RNA polymerase III"/>
    <property type="evidence" value="ECO:0007669"/>
    <property type="project" value="EnsemblFungi"/>
</dbReference>
<feature type="domain" description="C2H2-type" evidence="13">
    <location>
        <begin position="50"/>
        <end position="81"/>
    </location>
</feature>
<keyword evidence="6" id="KW-0805">Transcription regulation</keyword>
<dbReference type="SMART" id="SM00355">
    <property type="entry name" value="ZnF_C2H2"/>
    <property type="match status" value="9"/>
</dbReference>
<evidence type="ECO:0000256" key="1">
    <source>
        <dbReference type="ARBA" id="ARBA00004123"/>
    </source>
</evidence>
<evidence type="ECO:0000256" key="2">
    <source>
        <dbReference type="ARBA" id="ARBA00022723"/>
    </source>
</evidence>
<keyword evidence="8" id="KW-0804">Transcription</keyword>
<organism evidence="14 15">
    <name type="scientific">Scheffersomyces stipitis (strain ATCC 58785 / CBS 6054 / NBRC 10063 / NRRL Y-11545)</name>
    <name type="common">Yeast</name>
    <name type="synonym">Pichia stipitis</name>
    <dbReference type="NCBI Taxonomy" id="322104"/>
    <lineage>
        <taxon>Eukaryota</taxon>
        <taxon>Fungi</taxon>
        <taxon>Dikarya</taxon>
        <taxon>Ascomycota</taxon>
        <taxon>Saccharomycotina</taxon>
        <taxon>Pichiomycetes</taxon>
        <taxon>Debaryomycetaceae</taxon>
        <taxon>Scheffersomyces</taxon>
    </lineage>
</organism>
<evidence type="ECO:0000256" key="11">
    <source>
        <dbReference type="PROSITE-ProRule" id="PRU00042"/>
    </source>
</evidence>
<dbReference type="PANTHER" id="PTHR16515:SF66">
    <property type="entry name" value="C2H2-TYPE DOMAIN-CONTAINING PROTEIN"/>
    <property type="match status" value="1"/>
</dbReference>
<dbReference type="eggNOG" id="KOG1721">
    <property type="taxonomic scope" value="Eukaryota"/>
</dbReference>
<evidence type="ECO:0000313" key="14">
    <source>
        <dbReference type="EMBL" id="ABN66323.2"/>
    </source>
</evidence>
<dbReference type="FunFam" id="3.30.160.60:FF:002391">
    <property type="entry name" value="Transcription factor IIIA"/>
    <property type="match status" value="1"/>
</dbReference>
<evidence type="ECO:0000256" key="9">
    <source>
        <dbReference type="ARBA" id="ARBA00023242"/>
    </source>
</evidence>
<feature type="domain" description="C2H2-type" evidence="13">
    <location>
        <begin position="20"/>
        <end position="49"/>
    </location>
</feature>
<dbReference type="GO" id="GO:0001002">
    <property type="term" value="F:RNA polymerase III type 1 promoter sequence-specific DNA binding"/>
    <property type="evidence" value="ECO:0007669"/>
    <property type="project" value="EnsemblFungi"/>
</dbReference>
<gene>
    <name evidence="14" type="primary">PZF1</name>
    <name evidence="14" type="ORF">PICST_31236</name>
</gene>
<dbReference type="OrthoDB" id="4748970at2759"/>
<evidence type="ECO:0000256" key="10">
    <source>
        <dbReference type="ARBA" id="ARBA00040434"/>
    </source>
</evidence>
<dbReference type="Proteomes" id="UP000002258">
    <property type="component" value="Chromosome 4"/>
</dbReference>
<dbReference type="GO" id="GO:0008270">
    <property type="term" value="F:zinc ion binding"/>
    <property type="evidence" value="ECO:0007669"/>
    <property type="project" value="UniProtKB-KW"/>
</dbReference>
<feature type="compositionally biased region" description="Acidic residues" evidence="12">
    <location>
        <begin position="421"/>
        <end position="430"/>
    </location>
</feature>
<keyword evidence="15" id="KW-1185">Reference proteome</keyword>
<keyword evidence="5" id="KW-0862">Zinc</keyword>
<dbReference type="InterPro" id="IPR013087">
    <property type="entry name" value="Znf_C2H2_type"/>
</dbReference>
<feature type="domain" description="C2H2-type" evidence="13">
    <location>
        <begin position="82"/>
        <end position="105"/>
    </location>
</feature>
<evidence type="ECO:0000259" key="13">
    <source>
        <dbReference type="PROSITE" id="PS50157"/>
    </source>
</evidence>
<feature type="domain" description="C2H2-type" evidence="13">
    <location>
        <begin position="194"/>
        <end position="221"/>
    </location>
</feature>
<dbReference type="PROSITE" id="PS00028">
    <property type="entry name" value="ZINC_FINGER_C2H2_1"/>
    <property type="match status" value="8"/>
</dbReference>
<feature type="domain" description="C2H2-type" evidence="13">
    <location>
        <begin position="343"/>
        <end position="372"/>
    </location>
</feature>
<dbReference type="PANTHER" id="PTHR16515">
    <property type="entry name" value="PR DOMAIN ZINC FINGER PROTEIN"/>
    <property type="match status" value="1"/>
</dbReference>
<evidence type="ECO:0000256" key="5">
    <source>
        <dbReference type="ARBA" id="ARBA00022833"/>
    </source>
</evidence>
<evidence type="ECO:0000256" key="12">
    <source>
        <dbReference type="SAM" id="MobiDB-lite"/>
    </source>
</evidence>
<keyword evidence="3" id="KW-0677">Repeat</keyword>
<dbReference type="Gene3D" id="3.30.160.60">
    <property type="entry name" value="Classic Zinc Finger"/>
    <property type="match status" value="6"/>
</dbReference>
<feature type="domain" description="C2H2-type" evidence="13">
    <location>
        <begin position="137"/>
        <end position="165"/>
    </location>
</feature>
<dbReference type="SUPFAM" id="SSF57667">
    <property type="entry name" value="beta-beta-alpha zinc fingers"/>
    <property type="match status" value="4"/>
</dbReference>
<evidence type="ECO:0000256" key="8">
    <source>
        <dbReference type="ARBA" id="ARBA00023163"/>
    </source>
</evidence>
<name>A3LT03_PICST</name>
<dbReference type="Pfam" id="PF00096">
    <property type="entry name" value="zf-C2H2"/>
    <property type="match status" value="6"/>
</dbReference>
<accession>A3LT03</accession>
<keyword evidence="9" id="KW-0539">Nucleus</keyword>
<dbReference type="GeneID" id="4838921"/>
<dbReference type="OMA" id="SFYKHPQ"/>
<keyword evidence="2" id="KW-0479">Metal-binding</keyword>
<evidence type="ECO:0000256" key="3">
    <source>
        <dbReference type="ARBA" id="ARBA00022737"/>
    </source>
</evidence>
<dbReference type="PROSITE" id="PS50157">
    <property type="entry name" value="ZINC_FINGER_C2H2_2"/>
    <property type="match status" value="7"/>
</dbReference>
<dbReference type="AlphaFoldDB" id="A3LT03"/>
<evidence type="ECO:0000256" key="6">
    <source>
        <dbReference type="ARBA" id="ARBA00023015"/>
    </source>
</evidence>
<evidence type="ECO:0000313" key="15">
    <source>
        <dbReference type="Proteomes" id="UP000002258"/>
    </source>
</evidence>
<feature type="domain" description="C2H2-type" evidence="13">
    <location>
        <begin position="108"/>
        <end position="133"/>
    </location>
</feature>
<sequence>MSSDTASVTSTGSSALPKKYLCDFEGCTKAYAKPSLLEQHKRSHTNERPYKCSSPDCGKSFMRQSHLDAHLLSHADNGTKPYHCSVCGKGVNSLQHLKRHEITHTKSFVCTHEGCSESFYKHQSLRHHILSVHERTLSCSICNKNFSRPYRLAQHNLKYHSDSPAYQCDHAGCFSNFKTWSALQLHIKTEHPKLKCPVCGKGCVGRKGLRSHMISHDEEKMIKLWNCNYCNIGKFSKKIDLVEHYNSLHDGNIPEDLLKPNEKMRLEELLSETDDVTNLADLKSLPGSRYEFLDEEEDEEQELVLENRFEAPNSIKSMDSFENSLRRISVIGLISNNFSSKTIKCPKKNCARAFSREYDLTRHLKWHEEHMKKIEDFLNSVEKEETISPSKIEDDEYDSASEPPSKRQKLPARYETLTNDNDNDNDNDDDLDALIDVELRSIKAGDSSF</sequence>
<protein>
    <recommendedName>
        <fullName evidence="10">Transcription factor IIIA</fullName>
    </recommendedName>
</protein>